<gene>
    <name evidence="2" type="ORF">BDV98DRAFT_611129</name>
</gene>
<feature type="compositionally biased region" description="Polar residues" evidence="1">
    <location>
        <begin position="894"/>
        <end position="903"/>
    </location>
</feature>
<feature type="compositionally biased region" description="Polar residues" evidence="1">
    <location>
        <begin position="614"/>
        <end position="627"/>
    </location>
</feature>
<feature type="region of interest" description="Disordered" evidence="1">
    <location>
        <begin position="537"/>
        <end position="728"/>
    </location>
</feature>
<name>A0A5C3QTM7_9AGAR</name>
<feature type="compositionally biased region" description="Basic residues" evidence="1">
    <location>
        <begin position="391"/>
        <end position="403"/>
    </location>
</feature>
<feature type="compositionally biased region" description="Basic and acidic residues" evidence="1">
    <location>
        <begin position="908"/>
        <end position="919"/>
    </location>
</feature>
<evidence type="ECO:0000256" key="1">
    <source>
        <dbReference type="SAM" id="MobiDB-lite"/>
    </source>
</evidence>
<feature type="compositionally biased region" description="Polar residues" evidence="1">
    <location>
        <begin position="435"/>
        <end position="444"/>
    </location>
</feature>
<feature type="compositionally biased region" description="Basic and acidic residues" evidence="1">
    <location>
        <begin position="377"/>
        <end position="390"/>
    </location>
</feature>
<feature type="compositionally biased region" description="Low complexity" evidence="1">
    <location>
        <begin position="1"/>
        <end position="18"/>
    </location>
</feature>
<reference evidence="2 3" key="1">
    <citation type="journal article" date="2019" name="Nat. Ecol. Evol.">
        <title>Megaphylogeny resolves global patterns of mushroom evolution.</title>
        <authorList>
            <person name="Varga T."/>
            <person name="Krizsan K."/>
            <person name="Foldi C."/>
            <person name="Dima B."/>
            <person name="Sanchez-Garcia M."/>
            <person name="Sanchez-Ramirez S."/>
            <person name="Szollosi G.J."/>
            <person name="Szarkandi J.G."/>
            <person name="Papp V."/>
            <person name="Albert L."/>
            <person name="Andreopoulos W."/>
            <person name="Angelini C."/>
            <person name="Antonin V."/>
            <person name="Barry K.W."/>
            <person name="Bougher N.L."/>
            <person name="Buchanan P."/>
            <person name="Buyck B."/>
            <person name="Bense V."/>
            <person name="Catcheside P."/>
            <person name="Chovatia M."/>
            <person name="Cooper J."/>
            <person name="Damon W."/>
            <person name="Desjardin D."/>
            <person name="Finy P."/>
            <person name="Geml J."/>
            <person name="Haridas S."/>
            <person name="Hughes K."/>
            <person name="Justo A."/>
            <person name="Karasinski D."/>
            <person name="Kautmanova I."/>
            <person name="Kiss B."/>
            <person name="Kocsube S."/>
            <person name="Kotiranta H."/>
            <person name="LaButti K.M."/>
            <person name="Lechner B.E."/>
            <person name="Liimatainen K."/>
            <person name="Lipzen A."/>
            <person name="Lukacs Z."/>
            <person name="Mihaltcheva S."/>
            <person name="Morgado L.N."/>
            <person name="Niskanen T."/>
            <person name="Noordeloos M.E."/>
            <person name="Ohm R.A."/>
            <person name="Ortiz-Santana B."/>
            <person name="Ovrebo C."/>
            <person name="Racz N."/>
            <person name="Riley R."/>
            <person name="Savchenko A."/>
            <person name="Shiryaev A."/>
            <person name="Soop K."/>
            <person name="Spirin V."/>
            <person name="Szebenyi C."/>
            <person name="Tomsovsky M."/>
            <person name="Tulloss R.E."/>
            <person name="Uehling J."/>
            <person name="Grigoriev I.V."/>
            <person name="Vagvolgyi C."/>
            <person name="Papp T."/>
            <person name="Martin F.M."/>
            <person name="Miettinen O."/>
            <person name="Hibbett D.S."/>
            <person name="Nagy L.G."/>
        </authorList>
    </citation>
    <scope>NUCLEOTIDE SEQUENCE [LARGE SCALE GENOMIC DNA]</scope>
    <source>
        <strain evidence="2 3">CBS 309.79</strain>
    </source>
</reference>
<evidence type="ECO:0000313" key="2">
    <source>
        <dbReference type="EMBL" id="TFL04738.1"/>
    </source>
</evidence>
<dbReference type="STRING" id="1884261.A0A5C3QTM7"/>
<dbReference type="AlphaFoldDB" id="A0A5C3QTM7"/>
<protein>
    <submittedName>
        <fullName evidence="2">Uncharacterized protein</fullName>
    </submittedName>
</protein>
<evidence type="ECO:0000313" key="3">
    <source>
        <dbReference type="Proteomes" id="UP000305067"/>
    </source>
</evidence>
<feature type="compositionally biased region" description="Basic and acidic residues" evidence="1">
    <location>
        <begin position="60"/>
        <end position="72"/>
    </location>
</feature>
<dbReference type="EMBL" id="ML178818">
    <property type="protein sequence ID" value="TFL04738.1"/>
    <property type="molecule type" value="Genomic_DNA"/>
</dbReference>
<dbReference type="Proteomes" id="UP000305067">
    <property type="component" value="Unassembled WGS sequence"/>
</dbReference>
<feature type="compositionally biased region" description="Low complexity" evidence="1">
    <location>
        <begin position="628"/>
        <end position="644"/>
    </location>
</feature>
<dbReference type="OrthoDB" id="3013446at2759"/>
<proteinExistence type="predicted"/>
<keyword evidence="3" id="KW-1185">Reference proteome</keyword>
<feature type="compositionally biased region" description="Low complexity" evidence="1">
    <location>
        <begin position="109"/>
        <end position="119"/>
    </location>
</feature>
<accession>A0A5C3QTM7</accession>
<sequence>MHQHLQQQQQQQQQQPLNHQHRFPTPSDWRDNPSEQNSMTDIPRQDVVVSYATSQTSPRRVVERYGLSDDPRPTSALIDDQTSLKQRHPSPFNVNPSSDRDRPNSLFVSGSNRPSSSMSGQRNLNGASSPEPPSAAVANQSMYNAQQHVVSGSPPAGPYSNNAIPISPNYRAYAQQPTYVTPPAQHKPINPVFPQPPEEICVECAMRDEEMADVDVTTPGVWERESDAHYEELLQRELEDEANGIVIHPNPSRPKARGDRLSEKHIKVWVAINPREPAARQQTIDKYIRSQGALIEADAVANARALKEARQMDSRMKDTYSQLRRSAYDMGTCASPADDSGGVRIKPPHSPTDPTGPVSAKHHSREITLLENGMIVEHVDVRKEEREAKERRRREDRRARKSSRSSGMEAMSVYSNQSVPHVSDNGVGARPYSRYSPSTARPTSVLTAPMDRLDARTSQASFSDVHSMSSMSPRRRFFGFKNMSGGLLSQDSLAPSGMSGSMVDMHVALQREAQTPHVQLHMPSRRSQLWSPIEVEPEAPAQEPSTHDSLGSKKKKKKGLAKIWRIVTGSSKQGSADTREPQRAQDGNEDDFPLAPPPPLTYLMSRSPGDQRHGSTTSLHSSMSPRNGPSSGSSALPSPSLKPGQEGVDIRRADDEENNDDTVVMPMSAPSYSNVDFDPSHRQQRSSSPTLTPPPPLMQRNSSSSLRMSMEKSLPPIPPGEQPYHAQLRPFPAHNNAQDIRPRTVYTFNPRQLIPQSQSSLDLQPPQAPFRGDVRRQSFNGLSSRPTSGAPVHSATIDGRKSFGLRCDDFGASQRSLGAGQMGMDMGLGSAGQPMVTNGRAGGVPLDHQRLAIPAPAKRRSFFGLSTIFGSGKKNQQENNNHIISQAGYDSYVQTNFPNLSPTQSPPDDGRESSTKHGEAMSIGNTNRSSVHSRRALAELVAQDAEFVAYRYPSNDQRLDLLR</sequence>
<organism evidence="2 3">
    <name type="scientific">Pterulicium gracile</name>
    <dbReference type="NCBI Taxonomy" id="1884261"/>
    <lineage>
        <taxon>Eukaryota</taxon>
        <taxon>Fungi</taxon>
        <taxon>Dikarya</taxon>
        <taxon>Basidiomycota</taxon>
        <taxon>Agaricomycotina</taxon>
        <taxon>Agaricomycetes</taxon>
        <taxon>Agaricomycetidae</taxon>
        <taxon>Agaricales</taxon>
        <taxon>Pleurotineae</taxon>
        <taxon>Pterulaceae</taxon>
        <taxon>Pterulicium</taxon>
    </lineage>
</organism>
<feature type="compositionally biased region" description="Low complexity" evidence="1">
    <location>
        <begin position="698"/>
        <end position="714"/>
    </location>
</feature>
<feature type="region of interest" description="Disordered" evidence="1">
    <location>
        <begin position="894"/>
        <end position="933"/>
    </location>
</feature>
<feature type="region of interest" description="Disordered" evidence="1">
    <location>
        <begin position="1"/>
        <end position="136"/>
    </location>
</feature>
<feature type="region of interest" description="Disordered" evidence="1">
    <location>
        <begin position="331"/>
        <end position="444"/>
    </location>
</feature>